<proteinExistence type="predicted"/>
<evidence type="ECO:0000313" key="2">
    <source>
        <dbReference type="Proteomes" id="UP000321201"/>
    </source>
</evidence>
<dbReference type="EMBL" id="VPFL01000047">
    <property type="protein sequence ID" value="TXF09822.1"/>
    <property type="molecule type" value="Genomic_DNA"/>
</dbReference>
<name>A0A5C7EPJ4_9PROT</name>
<dbReference type="InParanoid" id="A0A5C7EPJ4"/>
<keyword evidence="2" id="KW-1185">Reference proteome</keyword>
<dbReference type="AlphaFoldDB" id="A0A5C7EPJ4"/>
<reference evidence="1 2" key="1">
    <citation type="submission" date="2019-08" db="EMBL/GenBank/DDBJ databases">
        <title>Pelomicrobium methylotrophicum gen. nov., sp. nov. a moderately thermophilic, facultatively anaerobic, lithoautotrophic and methylotrophic bacterium isolated from a terrestrial mud volcano.</title>
        <authorList>
            <person name="Slobodkina G.B."/>
            <person name="Merkel A.Y."/>
            <person name="Slobodkin A.I."/>
        </authorList>
    </citation>
    <scope>NUCLEOTIDE SEQUENCE [LARGE SCALE GENOMIC DNA]</scope>
    <source>
        <strain evidence="1 2">SM250</strain>
    </source>
</reference>
<comment type="caution">
    <text evidence="1">The sequence shown here is derived from an EMBL/GenBank/DDBJ whole genome shotgun (WGS) entry which is preliminary data.</text>
</comment>
<sequence length="89" mass="9463">MVLAETVRVLDTVFGYGRTDISTVIDALLGNAAYLIDGREAVASALARCRATNADFADRLIVARNMTAGCKHTASLDRAMQHLPSVVAV</sequence>
<organism evidence="1 2">
    <name type="scientific">Pelomicrobium methylotrophicum</name>
    <dbReference type="NCBI Taxonomy" id="2602750"/>
    <lineage>
        <taxon>Bacteria</taxon>
        <taxon>Pseudomonadati</taxon>
        <taxon>Pseudomonadota</taxon>
        <taxon>Hydrogenophilia</taxon>
        <taxon>Hydrogenophilia incertae sedis</taxon>
        <taxon>Pelomicrobium</taxon>
    </lineage>
</organism>
<dbReference type="SUPFAM" id="SSF88723">
    <property type="entry name" value="PIN domain-like"/>
    <property type="match status" value="1"/>
</dbReference>
<dbReference type="OrthoDB" id="32974at2"/>
<dbReference type="Proteomes" id="UP000321201">
    <property type="component" value="Unassembled WGS sequence"/>
</dbReference>
<protein>
    <submittedName>
        <fullName evidence="1">Type II toxin-antitoxin system VapC family toxin</fullName>
    </submittedName>
</protein>
<evidence type="ECO:0000313" key="1">
    <source>
        <dbReference type="EMBL" id="TXF09822.1"/>
    </source>
</evidence>
<accession>A0A5C7EPJ4</accession>
<gene>
    <name evidence="1" type="ORF">FR698_16545</name>
</gene>
<dbReference type="InterPro" id="IPR029060">
    <property type="entry name" value="PIN-like_dom_sf"/>
</dbReference>